<accession>H8FS12</accession>
<dbReference type="PANTHER" id="PTHR33747">
    <property type="entry name" value="UPF0225 PROTEIN SCO1677"/>
    <property type="match status" value="1"/>
</dbReference>
<feature type="domain" description="YchJ-like middle NTF2-like" evidence="1">
    <location>
        <begin position="28"/>
        <end position="127"/>
    </location>
</feature>
<dbReference type="Pfam" id="PF17775">
    <property type="entry name" value="YchJ_M-like"/>
    <property type="match status" value="1"/>
</dbReference>
<sequence>MPLCPCGSGLAFDDCCWPVIDGTRPALTVETLMRARYSAFIRSDLDFLDRTLAPEKRAAFDRDEVGHSAGEAAAVGIEVLAVEGGGAGDESGTLDYLARFKMRGEPHLHHERATFRRDDGAWVYVEGIVNPKSPPRTVVKVGRNDPCPCGSGRKYKTCCGR</sequence>
<dbReference type="SUPFAM" id="SSF103642">
    <property type="entry name" value="Sec-C motif"/>
    <property type="match status" value="1"/>
</dbReference>
<dbReference type="EMBL" id="CAHP01000019">
    <property type="protein sequence ID" value="CCG41150.1"/>
    <property type="molecule type" value="Genomic_DNA"/>
</dbReference>
<keyword evidence="3" id="KW-1185">Reference proteome</keyword>
<evidence type="ECO:0000313" key="3">
    <source>
        <dbReference type="Proteomes" id="UP000004169"/>
    </source>
</evidence>
<comment type="caution">
    <text evidence="2">The sequence shown here is derived from an EMBL/GenBank/DDBJ whole genome shotgun (WGS) entry which is preliminary data.</text>
</comment>
<dbReference type="OrthoDB" id="21421at2"/>
<dbReference type="SUPFAM" id="SSF54427">
    <property type="entry name" value="NTF2-like"/>
    <property type="match status" value="1"/>
</dbReference>
<protein>
    <recommendedName>
        <fullName evidence="1">YchJ-like middle NTF2-like domain-containing protein</fullName>
    </recommendedName>
</protein>
<dbReference type="Proteomes" id="UP000004169">
    <property type="component" value="Unassembled WGS sequence"/>
</dbReference>
<reference evidence="2 3" key="1">
    <citation type="journal article" date="2012" name="J. Bacteriol.">
        <title>Draft Genome Sequence of the Purple Photosynthetic Bacterium Phaeospirillum molischianum DSM120, a Particularly Versatile Bacterium.</title>
        <authorList>
            <person name="Duquesne K."/>
            <person name="Prima V."/>
            <person name="Ji B."/>
            <person name="Rouy Z."/>
            <person name="Medigue C."/>
            <person name="Talla E."/>
            <person name="Sturgis J.N."/>
        </authorList>
    </citation>
    <scope>NUCLEOTIDE SEQUENCE [LARGE SCALE GENOMIC DNA]</scope>
    <source>
        <strain evidence="3">DSM120</strain>
    </source>
</reference>
<dbReference type="Pfam" id="PF02810">
    <property type="entry name" value="SEC-C"/>
    <property type="match status" value="2"/>
</dbReference>
<dbReference type="Gene3D" id="3.10.450.50">
    <property type="match status" value="1"/>
</dbReference>
<evidence type="ECO:0000259" key="1">
    <source>
        <dbReference type="Pfam" id="PF17775"/>
    </source>
</evidence>
<evidence type="ECO:0000313" key="2">
    <source>
        <dbReference type="EMBL" id="CCG41150.1"/>
    </source>
</evidence>
<name>H8FS12_MAGML</name>
<organism evidence="2 3">
    <name type="scientific">Magnetospirillum molischianum DSM 120</name>
    <dbReference type="NCBI Taxonomy" id="1150626"/>
    <lineage>
        <taxon>Bacteria</taxon>
        <taxon>Pseudomonadati</taxon>
        <taxon>Pseudomonadota</taxon>
        <taxon>Alphaproteobacteria</taxon>
        <taxon>Rhodospirillales</taxon>
        <taxon>Rhodospirillaceae</taxon>
        <taxon>Magnetospirillum</taxon>
    </lineage>
</organism>
<dbReference type="eggNOG" id="COG3012">
    <property type="taxonomic scope" value="Bacteria"/>
</dbReference>
<proteinExistence type="predicted"/>
<dbReference type="AlphaFoldDB" id="H8FS12"/>
<dbReference type="InterPro" id="IPR004027">
    <property type="entry name" value="SEC_C_motif"/>
</dbReference>
<dbReference type="PANTHER" id="PTHR33747:SF1">
    <property type="entry name" value="ADENYLATE CYCLASE-ASSOCIATED CAP C-TERMINAL DOMAIN-CONTAINING PROTEIN"/>
    <property type="match status" value="1"/>
</dbReference>
<dbReference type="InterPro" id="IPR048469">
    <property type="entry name" value="YchJ-like_M"/>
</dbReference>
<dbReference type="InterPro" id="IPR032710">
    <property type="entry name" value="NTF2-like_dom_sf"/>
</dbReference>
<dbReference type="STRING" id="1150626.PHAMO_260017"/>
<dbReference type="RefSeq" id="WP_002727995.1">
    <property type="nucleotide sequence ID" value="NZ_CAHP01000019.1"/>
</dbReference>
<gene>
    <name evidence="2" type="ORF">PHAMO_260017</name>
</gene>